<dbReference type="SUPFAM" id="SSF47616">
    <property type="entry name" value="GST C-terminal domain-like"/>
    <property type="match status" value="1"/>
</dbReference>
<reference evidence="6" key="1">
    <citation type="submission" date="2022-11" db="UniProtKB">
        <authorList>
            <consortium name="WormBaseParasite"/>
        </authorList>
    </citation>
    <scope>IDENTIFICATION</scope>
</reference>
<proteinExistence type="predicted"/>
<dbReference type="Gene3D" id="3.40.30.10">
    <property type="entry name" value="Glutaredoxin"/>
    <property type="match status" value="1"/>
</dbReference>
<keyword evidence="2" id="KW-0963">Cytoplasm</keyword>
<dbReference type="InterPro" id="IPR010987">
    <property type="entry name" value="Glutathione-S-Trfase_C-like"/>
</dbReference>
<keyword evidence="5" id="KW-1185">Reference proteome</keyword>
<dbReference type="InterPro" id="IPR040079">
    <property type="entry name" value="Glutathione_S-Trfase"/>
</dbReference>
<dbReference type="Pfam" id="PF02798">
    <property type="entry name" value="GST_N"/>
    <property type="match status" value="1"/>
</dbReference>
<evidence type="ECO:0000256" key="2">
    <source>
        <dbReference type="ARBA" id="ARBA00022490"/>
    </source>
</evidence>
<dbReference type="InterPro" id="IPR004045">
    <property type="entry name" value="Glutathione_S-Trfase_N"/>
</dbReference>
<feature type="domain" description="GST C-terminal" evidence="4">
    <location>
        <begin position="88"/>
        <end position="222"/>
    </location>
</feature>
<dbReference type="Gene3D" id="1.20.1050.10">
    <property type="match status" value="1"/>
</dbReference>
<evidence type="ECO:0000256" key="1">
    <source>
        <dbReference type="ARBA" id="ARBA00004496"/>
    </source>
</evidence>
<dbReference type="PROSITE" id="PS50404">
    <property type="entry name" value="GST_NTER"/>
    <property type="match status" value="1"/>
</dbReference>
<dbReference type="GO" id="GO:0004364">
    <property type="term" value="F:glutathione transferase activity"/>
    <property type="evidence" value="ECO:0007669"/>
    <property type="project" value="TreeGrafter"/>
</dbReference>
<dbReference type="SUPFAM" id="SSF52833">
    <property type="entry name" value="Thioredoxin-like"/>
    <property type="match status" value="1"/>
</dbReference>
<dbReference type="SFLD" id="SFLDS00019">
    <property type="entry name" value="Glutathione_Transferase_(cytos"/>
    <property type="match status" value="1"/>
</dbReference>
<protein>
    <submittedName>
        <fullName evidence="6">Glutathione S-transferase theta 1</fullName>
    </submittedName>
</protein>
<dbReference type="PANTHER" id="PTHR43917:SF8">
    <property type="entry name" value="GH16740P-RELATED"/>
    <property type="match status" value="1"/>
</dbReference>
<dbReference type="PROSITE" id="PS50405">
    <property type="entry name" value="GST_CTER"/>
    <property type="match status" value="1"/>
</dbReference>
<comment type="subcellular location">
    <subcellularLocation>
        <location evidence="1">Cytoplasm</location>
    </subcellularLocation>
</comment>
<dbReference type="PANTHER" id="PTHR43917">
    <property type="match status" value="1"/>
</dbReference>
<dbReference type="SFLD" id="SFLDG00358">
    <property type="entry name" value="Main_(cytGST)"/>
    <property type="match status" value="1"/>
</dbReference>
<organism evidence="5 6">
    <name type="scientific">Plectus sambesii</name>
    <dbReference type="NCBI Taxonomy" id="2011161"/>
    <lineage>
        <taxon>Eukaryota</taxon>
        <taxon>Metazoa</taxon>
        <taxon>Ecdysozoa</taxon>
        <taxon>Nematoda</taxon>
        <taxon>Chromadorea</taxon>
        <taxon>Plectida</taxon>
        <taxon>Plectina</taxon>
        <taxon>Plectoidea</taxon>
        <taxon>Plectidae</taxon>
        <taxon>Plectus</taxon>
    </lineage>
</organism>
<accession>A0A914XJ56</accession>
<dbReference type="GO" id="GO:0006749">
    <property type="term" value="P:glutathione metabolic process"/>
    <property type="evidence" value="ECO:0007669"/>
    <property type="project" value="TreeGrafter"/>
</dbReference>
<evidence type="ECO:0000313" key="6">
    <source>
        <dbReference type="WBParaSite" id="PSAMB.scaffold896size39088.g9493.t1"/>
    </source>
</evidence>
<dbReference type="InterPro" id="IPR036282">
    <property type="entry name" value="Glutathione-S-Trfase_C_sf"/>
</dbReference>
<dbReference type="InterPro" id="IPR051369">
    <property type="entry name" value="GST_Theta"/>
</dbReference>
<feature type="domain" description="GST N-terminal" evidence="3">
    <location>
        <begin position="1"/>
        <end position="82"/>
    </location>
</feature>
<sequence length="230" mass="26517">MTLKVYVDLMSQPCRALVLLLRANNVQYEEVAIALRKGEHQTEEFAKINPMQRVPAISHNGFNLSETVAICDYLANEKLIADRWFPRANKAHARVNEYLNWQHMNLRFFASMYFRNRVLKSKGTQGGGEEALGKQSVLDMGFEMALGQLEEFWLGKSPYINGFDDITVADLLAVCELEQPVIAGYDYSKEHPKIVEYMNRVRQRMNPEYDNVHKIVRRITEMLASAKNKL</sequence>
<dbReference type="Proteomes" id="UP000887566">
    <property type="component" value="Unplaced"/>
</dbReference>
<evidence type="ECO:0000259" key="3">
    <source>
        <dbReference type="PROSITE" id="PS50404"/>
    </source>
</evidence>
<dbReference type="InterPro" id="IPR036249">
    <property type="entry name" value="Thioredoxin-like_sf"/>
</dbReference>
<dbReference type="CDD" id="cd03050">
    <property type="entry name" value="GST_N_Theta"/>
    <property type="match status" value="1"/>
</dbReference>
<dbReference type="GO" id="GO:0005737">
    <property type="term" value="C:cytoplasm"/>
    <property type="evidence" value="ECO:0007669"/>
    <property type="project" value="UniProtKB-SubCell"/>
</dbReference>
<evidence type="ECO:0000313" key="5">
    <source>
        <dbReference type="Proteomes" id="UP000887566"/>
    </source>
</evidence>
<name>A0A914XJ56_9BILA</name>
<dbReference type="FunFam" id="3.40.30.10:FF:000176">
    <property type="entry name" value="Glutathione S-transferase theta-1"/>
    <property type="match status" value="1"/>
</dbReference>
<dbReference type="WBParaSite" id="PSAMB.scaffold896size39088.g9493.t1">
    <property type="protein sequence ID" value="PSAMB.scaffold896size39088.g9493.t1"/>
    <property type="gene ID" value="PSAMB.scaffold896size39088.g9493"/>
</dbReference>
<dbReference type="AlphaFoldDB" id="A0A914XJ56"/>
<evidence type="ECO:0000259" key="4">
    <source>
        <dbReference type="PROSITE" id="PS50405"/>
    </source>
</evidence>
<dbReference type="InterPro" id="IPR040075">
    <property type="entry name" value="GST_N_Theta"/>
</dbReference>